<name>A0A5D2HF49_GOSDA</name>
<keyword evidence="1" id="KW-0732">Signal</keyword>
<reference evidence="2 3" key="1">
    <citation type="submission" date="2019-06" db="EMBL/GenBank/DDBJ databases">
        <title>WGS assembly of Gossypium darwinii.</title>
        <authorList>
            <person name="Chen Z.J."/>
            <person name="Sreedasyam A."/>
            <person name="Ando A."/>
            <person name="Song Q."/>
            <person name="De L."/>
            <person name="Hulse-Kemp A."/>
            <person name="Ding M."/>
            <person name="Ye W."/>
            <person name="Kirkbride R."/>
            <person name="Jenkins J."/>
            <person name="Plott C."/>
            <person name="Lovell J."/>
            <person name="Lin Y.-M."/>
            <person name="Vaughn R."/>
            <person name="Liu B."/>
            <person name="Li W."/>
            <person name="Simpson S."/>
            <person name="Scheffler B."/>
            <person name="Saski C."/>
            <person name="Grover C."/>
            <person name="Hu G."/>
            <person name="Conover J."/>
            <person name="Carlson J."/>
            <person name="Shu S."/>
            <person name="Boston L."/>
            <person name="Williams M."/>
            <person name="Peterson D."/>
            <person name="Mcgee K."/>
            <person name="Jones D."/>
            <person name="Wendel J."/>
            <person name="Stelly D."/>
            <person name="Grimwood J."/>
            <person name="Schmutz J."/>
        </authorList>
    </citation>
    <scope>NUCLEOTIDE SEQUENCE [LARGE SCALE GENOMIC DNA]</scope>
    <source>
        <strain evidence="2">1808015.09</strain>
    </source>
</reference>
<dbReference type="EMBL" id="CM017689">
    <property type="protein sequence ID" value="TYH28843.1"/>
    <property type="molecule type" value="Genomic_DNA"/>
</dbReference>
<dbReference type="AlphaFoldDB" id="A0A5D2HF49"/>
<evidence type="ECO:0000313" key="2">
    <source>
        <dbReference type="EMBL" id="TYH28843.1"/>
    </source>
</evidence>
<sequence length="70" mass="8248">MPPHPSAIIRLFNYLKFLSLFKSFVYLIVIHEKDKNNPSSFQLAVSWCIFELSQKIIRKLKNIISILQIN</sequence>
<keyword evidence="3" id="KW-1185">Reference proteome</keyword>
<accession>A0A5D2HF49</accession>
<protein>
    <recommendedName>
        <fullName evidence="4">Very-long-chain (3R)-3-hydroxyacyl-CoA dehydratase</fullName>
    </recommendedName>
</protein>
<organism evidence="2 3">
    <name type="scientific">Gossypium darwinii</name>
    <name type="common">Darwin's cotton</name>
    <name type="synonym">Gossypium barbadense var. darwinii</name>
    <dbReference type="NCBI Taxonomy" id="34276"/>
    <lineage>
        <taxon>Eukaryota</taxon>
        <taxon>Viridiplantae</taxon>
        <taxon>Streptophyta</taxon>
        <taxon>Embryophyta</taxon>
        <taxon>Tracheophyta</taxon>
        <taxon>Spermatophyta</taxon>
        <taxon>Magnoliopsida</taxon>
        <taxon>eudicotyledons</taxon>
        <taxon>Gunneridae</taxon>
        <taxon>Pentapetalae</taxon>
        <taxon>rosids</taxon>
        <taxon>malvids</taxon>
        <taxon>Malvales</taxon>
        <taxon>Malvaceae</taxon>
        <taxon>Malvoideae</taxon>
        <taxon>Gossypium</taxon>
    </lineage>
</organism>
<evidence type="ECO:0008006" key="4">
    <source>
        <dbReference type="Google" id="ProtNLM"/>
    </source>
</evidence>
<gene>
    <name evidence="2" type="ORF">ES288_A02G175800v1</name>
</gene>
<proteinExistence type="predicted"/>
<feature type="signal peptide" evidence="1">
    <location>
        <begin position="1"/>
        <end position="27"/>
    </location>
</feature>
<feature type="chain" id="PRO_5023128237" description="Very-long-chain (3R)-3-hydroxyacyl-CoA dehydratase" evidence="1">
    <location>
        <begin position="28"/>
        <end position="70"/>
    </location>
</feature>
<evidence type="ECO:0000256" key="1">
    <source>
        <dbReference type="SAM" id="SignalP"/>
    </source>
</evidence>
<evidence type="ECO:0000313" key="3">
    <source>
        <dbReference type="Proteomes" id="UP000323506"/>
    </source>
</evidence>
<dbReference type="Proteomes" id="UP000323506">
    <property type="component" value="Chromosome A02"/>
</dbReference>